<dbReference type="PROSITE" id="PS50106">
    <property type="entry name" value="PDZ"/>
    <property type="match status" value="2"/>
</dbReference>
<evidence type="ECO:0000256" key="1">
    <source>
        <dbReference type="ARBA" id="ARBA00010541"/>
    </source>
</evidence>
<keyword evidence="3" id="KW-0732">Signal</keyword>
<dbReference type="Proteomes" id="UP001241603">
    <property type="component" value="Unassembled WGS sequence"/>
</dbReference>
<accession>A0ABU0H2F9</accession>
<dbReference type="InterPro" id="IPR001940">
    <property type="entry name" value="Peptidase_S1C"/>
</dbReference>
<dbReference type="PANTHER" id="PTHR22939">
    <property type="entry name" value="SERINE PROTEASE FAMILY S1C HTRA-RELATED"/>
    <property type="match status" value="1"/>
</dbReference>
<feature type="domain" description="PDZ" evidence="8">
    <location>
        <begin position="301"/>
        <end position="372"/>
    </location>
</feature>
<dbReference type="RefSeq" id="WP_266346630.1">
    <property type="nucleotide sequence ID" value="NZ_JAPKNG010000001.1"/>
</dbReference>
<evidence type="ECO:0000256" key="5">
    <source>
        <dbReference type="ARBA" id="ARBA00022801"/>
    </source>
</evidence>
<dbReference type="CDD" id="cd10839">
    <property type="entry name" value="cpPDZ1_DegP-like"/>
    <property type="match status" value="1"/>
</dbReference>
<sequence>MTEQNSAPKKTSLLTRFRNHALLGTAAVAVVVGGLAGQAVVGSRSPAYADAVRIQPTTQMPSFADLVDKVKPAVVSVRVKADVADDVSDEGDGNGFSFPNPGQFPPGSPMERFFKQFQDQQRNGQNGPNGQRKPQMHKSVALGSGFFISEDGYVVTNNHVVDGASDFTITDSAGKEYTARLIGTDPKTDLALLKVDAKEKFTYVEFAPGETRVGEWVVAVGNPFGLGGTVTAGIVSALGREIGAGPYDDFIQIDASVNKGNSGGPTFNLNGQVIGINTAIYSPSGGSVGIAFDIPAATAQRVIADLKDHGEVVRGWLGVQIQPITPELADSLNLKEAKGALVAEPQDGSPALSAGIKSGDAILTVDGKTVDDARNLAQIIAGYSPNSTVKLGIWRNGKPETVDVKLGKLPGEQKQAAAQEDVKPASVADLGLSLSRSPDDKGVVVSDVDPNGTAAEQGIQAGDVILAVGGSEVSRPGDVEREVVDAKKAGMKAVLVRVKSGDQTRFVALPFGKA</sequence>
<feature type="region of interest" description="Disordered" evidence="7">
    <location>
        <begin position="86"/>
        <end position="111"/>
    </location>
</feature>
<dbReference type="Pfam" id="PF13365">
    <property type="entry name" value="Trypsin_2"/>
    <property type="match status" value="1"/>
</dbReference>
<dbReference type="InterPro" id="IPR009003">
    <property type="entry name" value="Peptidase_S1_PA"/>
</dbReference>
<protein>
    <submittedName>
        <fullName evidence="9">Serine protease Do</fullName>
        <ecNumber evidence="9">3.4.21.107</ecNumber>
    </submittedName>
</protein>
<dbReference type="EMBL" id="JAUSVO010000001">
    <property type="protein sequence ID" value="MDQ0435656.1"/>
    <property type="molecule type" value="Genomic_DNA"/>
</dbReference>
<evidence type="ECO:0000256" key="7">
    <source>
        <dbReference type="SAM" id="MobiDB-lite"/>
    </source>
</evidence>
<proteinExistence type="inferred from homology"/>
<gene>
    <name evidence="9" type="ORF">QO014_000026</name>
</gene>
<evidence type="ECO:0000256" key="2">
    <source>
        <dbReference type="ARBA" id="ARBA00022670"/>
    </source>
</evidence>
<dbReference type="SUPFAM" id="SSF50494">
    <property type="entry name" value="Trypsin-like serine proteases"/>
    <property type="match status" value="1"/>
</dbReference>
<dbReference type="Gene3D" id="2.30.42.10">
    <property type="match status" value="2"/>
</dbReference>
<dbReference type="GO" id="GO:0008233">
    <property type="term" value="F:peptidase activity"/>
    <property type="evidence" value="ECO:0007669"/>
    <property type="project" value="UniProtKB-KW"/>
</dbReference>
<evidence type="ECO:0000256" key="4">
    <source>
        <dbReference type="ARBA" id="ARBA00022737"/>
    </source>
</evidence>
<dbReference type="InterPro" id="IPR011782">
    <property type="entry name" value="Pept_S1C_Do"/>
</dbReference>
<evidence type="ECO:0000259" key="8">
    <source>
        <dbReference type="PROSITE" id="PS50106"/>
    </source>
</evidence>
<evidence type="ECO:0000313" key="9">
    <source>
        <dbReference type="EMBL" id="MDQ0435656.1"/>
    </source>
</evidence>
<feature type="domain" description="PDZ" evidence="8">
    <location>
        <begin position="403"/>
        <end position="502"/>
    </location>
</feature>
<dbReference type="Gene3D" id="2.40.10.120">
    <property type="match status" value="1"/>
</dbReference>
<dbReference type="SMART" id="SM00228">
    <property type="entry name" value="PDZ"/>
    <property type="match status" value="2"/>
</dbReference>
<dbReference type="EC" id="3.4.21.107" evidence="9"/>
<dbReference type="Pfam" id="PF00595">
    <property type="entry name" value="PDZ"/>
    <property type="match status" value="1"/>
</dbReference>
<dbReference type="PRINTS" id="PR00834">
    <property type="entry name" value="PROTEASES2C"/>
</dbReference>
<dbReference type="PANTHER" id="PTHR22939:SF129">
    <property type="entry name" value="SERINE PROTEASE HTRA2, MITOCHONDRIAL"/>
    <property type="match status" value="1"/>
</dbReference>
<reference evidence="9 10" key="1">
    <citation type="submission" date="2023-07" db="EMBL/GenBank/DDBJ databases">
        <title>Genomic Encyclopedia of Type Strains, Phase IV (KMG-IV): sequencing the most valuable type-strain genomes for metagenomic binning, comparative biology and taxonomic classification.</title>
        <authorList>
            <person name="Goeker M."/>
        </authorList>
    </citation>
    <scope>NUCLEOTIDE SEQUENCE [LARGE SCALE GENOMIC DNA]</scope>
    <source>
        <strain evidence="9 10">B6-8</strain>
    </source>
</reference>
<evidence type="ECO:0000313" key="10">
    <source>
        <dbReference type="Proteomes" id="UP001241603"/>
    </source>
</evidence>
<dbReference type="GO" id="GO:0006508">
    <property type="term" value="P:proteolysis"/>
    <property type="evidence" value="ECO:0007669"/>
    <property type="project" value="UniProtKB-KW"/>
</dbReference>
<evidence type="ECO:0000256" key="6">
    <source>
        <dbReference type="ARBA" id="ARBA00022825"/>
    </source>
</evidence>
<dbReference type="SUPFAM" id="SSF50156">
    <property type="entry name" value="PDZ domain-like"/>
    <property type="match status" value="2"/>
</dbReference>
<comment type="caution">
    <text evidence="9">The sequence shown here is derived from an EMBL/GenBank/DDBJ whole genome shotgun (WGS) entry which is preliminary data.</text>
</comment>
<keyword evidence="2 9" id="KW-0645">Protease</keyword>
<dbReference type="NCBIfam" id="TIGR02037">
    <property type="entry name" value="degP_htrA_DO"/>
    <property type="match status" value="1"/>
</dbReference>
<dbReference type="Pfam" id="PF13180">
    <property type="entry name" value="PDZ_2"/>
    <property type="match status" value="1"/>
</dbReference>
<evidence type="ECO:0000256" key="3">
    <source>
        <dbReference type="ARBA" id="ARBA00022729"/>
    </source>
</evidence>
<keyword evidence="10" id="KW-1185">Reference proteome</keyword>
<keyword evidence="5 9" id="KW-0378">Hydrolase</keyword>
<organism evidence="9 10">
    <name type="scientific">Kaistia dalseonensis</name>
    <dbReference type="NCBI Taxonomy" id="410840"/>
    <lineage>
        <taxon>Bacteria</taxon>
        <taxon>Pseudomonadati</taxon>
        <taxon>Pseudomonadota</taxon>
        <taxon>Alphaproteobacteria</taxon>
        <taxon>Hyphomicrobiales</taxon>
        <taxon>Kaistiaceae</taxon>
        <taxon>Kaistia</taxon>
    </lineage>
</organism>
<name>A0ABU0H2F9_9HYPH</name>
<dbReference type="InterPro" id="IPR001478">
    <property type="entry name" value="PDZ"/>
</dbReference>
<dbReference type="InterPro" id="IPR036034">
    <property type="entry name" value="PDZ_sf"/>
</dbReference>
<comment type="similarity">
    <text evidence="1">Belongs to the peptidase S1C family.</text>
</comment>
<keyword evidence="6" id="KW-0720">Serine protease</keyword>
<keyword evidence="4" id="KW-0677">Repeat</keyword>